<dbReference type="GO" id="GO:0003677">
    <property type="term" value="F:DNA binding"/>
    <property type="evidence" value="ECO:0007669"/>
    <property type="project" value="UniProtKB-KW"/>
</dbReference>
<keyword evidence="3" id="KW-0804">Transcription</keyword>
<evidence type="ECO:0000256" key="2">
    <source>
        <dbReference type="ARBA" id="ARBA00023125"/>
    </source>
</evidence>
<evidence type="ECO:0000256" key="1">
    <source>
        <dbReference type="ARBA" id="ARBA00023015"/>
    </source>
</evidence>
<dbReference type="SUPFAM" id="SSF47413">
    <property type="entry name" value="lambda repressor-like DNA-binding domains"/>
    <property type="match status" value="1"/>
</dbReference>
<dbReference type="InterPro" id="IPR046335">
    <property type="entry name" value="LacI/GalR-like_sensor"/>
</dbReference>
<protein>
    <submittedName>
        <fullName evidence="5">DNA-binding LacI/PurR family transcriptional regulator</fullName>
    </submittedName>
</protein>
<name>A0ABU0J0V1_9HYPH</name>
<sequence>MSDTRADPVRTPRITVKDLARQLGMSVSTVSRAFYDDAVIAPETREKVLRHAAEIGYQPNPLARGLITKSSRIVGLVVSDITNPFYPEVMTRLTERLQAADFNVMLVVVSPARSEEEQVRVLLSYHPDVVVMLATTLSSAAATACRKVGTPVVFFNRSGSDEHSYAVTCDNERGGRLIADYLIDRGHRRIGFVAGRPDASTNVDRWRGFHARCLERDIPEPIASEGTTFSYEAGYAAARRLLAGPDRPTALFCANDILAIGAMDAARREAGLAVPEDVSIMGFDDIGMASWPSHALTTVRQPIDLMIDRTTVLALALARNEPCEPGVQRLPGRLVERNTTRSLP</sequence>
<dbReference type="CDD" id="cd01392">
    <property type="entry name" value="HTH_LacI"/>
    <property type="match status" value="1"/>
</dbReference>
<gene>
    <name evidence="5" type="ORF">QO011_000886</name>
</gene>
<keyword evidence="1" id="KW-0805">Transcription regulation</keyword>
<dbReference type="SUPFAM" id="SSF53822">
    <property type="entry name" value="Periplasmic binding protein-like I"/>
    <property type="match status" value="1"/>
</dbReference>
<dbReference type="Pfam" id="PF00356">
    <property type="entry name" value="LacI"/>
    <property type="match status" value="1"/>
</dbReference>
<keyword evidence="2 5" id="KW-0238">DNA-binding</keyword>
<evidence type="ECO:0000313" key="5">
    <source>
        <dbReference type="EMBL" id="MDQ0467891.1"/>
    </source>
</evidence>
<dbReference type="CDD" id="cd06278">
    <property type="entry name" value="PBP1_LacI-like"/>
    <property type="match status" value="1"/>
</dbReference>
<dbReference type="Gene3D" id="1.10.260.40">
    <property type="entry name" value="lambda repressor-like DNA-binding domains"/>
    <property type="match status" value="1"/>
</dbReference>
<proteinExistence type="predicted"/>
<dbReference type="SMART" id="SM00354">
    <property type="entry name" value="HTH_LACI"/>
    <property type="match status" value="1"/>
</dbReference>
<evidence type="ECO:0000313" key="6">
    <source>
        <dbReference type="Proteomes" id="UP001242480"/>
    </source>
</evidence>
<dbReference type="InterPro" id="IPR028082">
    <property type="entry name" value="Peripla_BP_I"/>
</dbReference>
<dbReference type="EMBL" id="JAUSVX010000001">
    <property type="protein sequence ID" value="MDQ0467891.1"/>
    <property type="molecule type" value="Genomic_DNA"/>
</dbReference>
<organism evidence="5 6">
    <name type="scientific">Labrys wisconsinensis</name>
    <dbReference type="NCBI Taxonomy" id="425677"/>
    <lineage>
        <taxon>Bacteria</taxon>
        <taxon>Pseudomonadati</taxon>
        <taxon>Pseudomonadota</taxon>
        <taxon>Alphaproteobacteria</taxon>
        <taxon>Hyphomicrobiales</taxon>
        <taxon>Xanthobacteraceae</taxon>
        <taxon>Labrys</taxon>
    </lineage>
</organism>
<dbReference type="Proteomes" id="UP001242480">
    <property type="component" value="Unassembled WGS sequence"/>
</dbReference>
<evidence type="ECO:0000256" key="3">
    <source>
        <dbReference type="ARBA" id="ARBA00023163"/>
    </source>
</evidence>
<feature type="domain" description="HTH lacI-type" evidence="4">
    <location>
        <begin position="14"/>
        <end position="68"/>
    </location>
</feature>
<dbReference type="PANTHER" id="PTHR30146:SF109">
    <property type="entry name" value="HTH-TYPE TRANSCRIPTIONAL REGULATOR GALS"/>
    <property type="match status" value="1"/>
</dbReference>
<dbReference type="RefSeq" id="WP_307268190.1">
    <property type="nucleotide sequence ID" value="NZ_JAUSVX010000001.1"/>
</dbReference>
<dbReference type="Gene3D" id="3.40.50.2300">
    <property type="match status" value="2"/>
</dbReference>
<reference evidence="5 6" key="1">
    <citation type="submission" date="2023-07" db="EMBL/GenBank/DDBJ databases">
        <title>Genomic Encyclopedia of Type Strains, Phase IV (KMG-IV): sequencing the most valuable type-strain genomes for metagenomic binning, comparative biology and taxonomic classification.</title>
        <authorList>
            <person name="Goeker M."/>
        </authorList>
    </citation>
    <scope>NUCLEOTIDE SEQUENCE [LARGE SCALE GENOMIC DNA]</scope>
    <source>
        <strain evidence="5 6">DSM 19619</strain>
    </source>
</reference>
<keyword evidence="6" id="KW-1185">Reference proteome</keyword>
<comment type="caution">
    <text evidence="5">The sequence shown here is derived from an EMBL/GenBank/DDBJ whole genome shotgun (WGS) entry which is preliminary data.</text>
</comment>
<dbReference type="Pfam" id="PF13377">
    <property type="entry name" value="Peripla_BP_3"/>
    <property type="match status" value="1"/>
</dbReference>
<dbReference type="InterPro" id="IPR000843">
    <property type="entry name" value="HTH_LacI"/>
</dbReference>
<dbReference type="PROSITE" id="PS50932">
    <property type="entry name" value="HTH_LACI_2"/>
    <property type="match status" value="1"/>
</dbReference>
<evidence type="ECO:0000259" key="4">
    <source>
        <dbReference type="PROSITE" id="PS50932"/>
    </source>
</evidence>
<dbReference type="PANTHER" id="PTHR30146">
    <property type="entry name" value="LACI-RELATED TRANSCRIPTIONAL REPRESSOR"/>
    <property type="match status" value="1"/>
</dbReference>
<accession>A0ABU0J0V1</accession>
<dbReference type="InterPro" id="IPR010982">
    <property type="entry name" value="Lambda_DNA-bd_dom_sf"/>
</dbReference>